<dbReference type="InterPro" id="IPR017926">
    <property type="entry name" value="GATASE"/>
</dbReference>
<proteinExistence type="predicted"/>
<dbReference type="SUPFAM" id="SSF52317">
    <property type="entry name" value="Class I glutamine amidotransferase-like"/>
    <property type="match status" value="1"/>
</dbReference>
<evidence type="ECO:0000259" key="1">
    <source>
        <dbReference type="Pfam" id="PF00117"/>
    </source>
</evidence>
<dbReference type="Proteomes" id="UP001447516">
    <property type="component" value="Unassembled WGS sequence"/>
</dbReference>
<comment type="caution">
    <text evidence="2">The sequence shown here is derived from an EMBL/GenBank/DDBJ whole genome shotgun (WGS) entry which is preliminary data.</text>
</comment>
<dbReference type="EMBL" id="JBDJAW010000007">
    <property type="protein sequence ID" value="MEN3535754.1"/>
    <property type="molecule type" value="Genomic_DNA"/>
</dbReference>
<sequence>MGERLIVIEHEADAGLGFFAGWLEAAGVEAEVVRPYKGEPVPGRAPAGLLVLGGSAAAWDDEGYGWLPATRDLLARAVDEGVPTLGVCLGAQLMTMACGGTVERGAAGLEIGLGEIEPLPAAAADPLLSALPGLSVLSGLSGLPGGRVRAVQYHYDAMTSLPAGAVRLAAGTMYANQAYRLGDRAWAVQFHPEATPAIFASWTAGGALPPERAAELNARVESAEDELRRTWRPLAEAFAALVARS</sequence>
<keyword evidence="2" id="KW-0378">Hydrolase</keyword>
<accession>A0ABV0AKI8</accession>
<dbReference type="InterPro" id="IPR029062">
    <property type="entry name" value="Class_I_gatase-like"/>
</dbReference>
<keyword evidence="2" id="KW-0315">Glutamine amidotransferase</keyword>
<dbReference type="GO" id="GO:0016787">
    <property type="term" value="F:hydrolase activity"/>
    <property type="evidence" value="ECO:0007669"/>
    <property type="project" value="UniProtKB-KW"/>
</dbReference>
<evidence type="ECO:0000313" key="2">
    <source>
        <dbReference type="EMBL" id="MEN3535754.1"/>
    </source>
</evidence>
<dbReference type="EC" id="3.4.-.-" evidence="2"/>
<feature type="domain" description="Glutamine amidotransferase" evidence="1">
    <location>
        <begin position="25"/>
        <end position="196"/>
    </location>
</feature>
<dbReference type="PANTHER" id="PTHR42695:SF5">
    <property type="entry name" value="GLUTAMINE AMIDOTRANSFERASE YLR126C-RELATED"/>
    <property type="match status" value="1"/>
</dbReference>
<organism evidence="2 3">
    <name type="scientific">Microbispora maris</name>
    <dbReference type="NCBI Taxonomy" id="3144104"/>
    <lineage>
        <taxon>Bacteria</taxon>
        <taxon>Bacillati</taxon>
        <taxon>Actinomycetota</taxon>
        <taxon>Actinomycetes</taxon>
        <taxon>Streptosporangiales</taxon>
        <taxon>Streptosporangiaceae</taxon>
        <taxon>Microbispora</taxon>
    </lineage>
</organism>
<gene>
    <name evidence="2" type="ORF">AAH991_11620</name>
</gene>
<protein>
    <submittedName>
        <fullName evidence="2">Type 1 glutamine amidotransferase</fullName>
        <ecNumber evidence="2">3.4.-.-</ecNumber>
    </submittedName>
</protein>
<dbReference type="PANTHER" id="PTHR42695">
    <property type="entry name" value="GLUTAMINE AMIDOTRANSFERASE YLR126C-RELATED"/>
    <property type="match status" value="1"/>
</dbReference>
<name>A0ABV0AKI8_9ACTN</name>
<dbReference type="Pfam" id="PF00117">
    <property type="entry name" value="GATase"/>
    <property type="match status" value="1"/>
</dbReference>
<dbReference type="InterPro" id="IPR044992">
    <property type="entry name" value="ChyE-like"/>
</dbReference>
<dbReference type="RefSeq" id="WP_346225775.1">
    <property type="nucleotide sequence ID" value="NZ_JBDJAW010000007.1"/>
</dbReference>
<dbReference type="CDD" id="cd01741">
    <property type="entry name" value="GATase1_1"/>
    <property type="match status" value="1"/>
</dbReference>
<evidence type="ECO:0000313" key="3">
    <source>
        <dbReference type="Proteomes" id="UP001447516"/>
    </source>
</evidence>
<keyword evidence="3" id="KW-1185">Reference proteome</keyword>
<reference evidence="2 3" key="1">
    <citation type="submission" date="2024-05" db="EMBL/GenBank/DDBJ databases">
        <title>Microbispora sp.ZYX-F-249.</title>
        <authorList>
            <person name="Xie H."/>
        </authorList>
    </citation>
    <scope>NUCLEOTIDE SEQUENCE [LARGE SCALE GENOMIC DNA]</scope>
    <source>
        <strain evidence="2 3">ZYX-F-249</strain>
    </source>
</reference>
<dbReference type="PROSITE" id="PS51273">
    <property type="entry name" value="GATASE_TYPE_1"/>
    <property type="match status" value="1"/>
</dbReference>
<dbReference type="Gene3D" id="3.40.50.880">
    <property type="match status" value="1"/>
</dbReference>